<evidence type="ECO:0000313" key="2">
    <source>
        <dbReference type="EMBL" id="RVT41711.1"/>
    </source>
</evidence>
<keyword evidence="4" id="KW-1185">Reference proteome</keyword>
<accession>A0A437J871</accession>
<evidence type="ECO:0000256" key="1">
    <source>
        <dbReference type="SAM" id="MobiDB-lite"/>
    </source>
</evidence>
<feature type="compositionally biased region" description="Basic and acidic residues" evidence="1">
    <location>
        <begin position="173"/>
        <end position="190"/>
    </location>
</feature>
<comment type="caution">
    <text evidence="2">The sequence shown here is derived from an EMBL/GenBank/DDBJ whole genome shotgun (WGS) entry which is preliminary data.</text>
</comment>
<evidence type="ECO:0000313" key="3">
    <source>
        <dbReference type="EMBL" id="RVT42009.1"/>
    </source>
</evidence>
<organism evidence="2 4">
    <name type="scientific">Sphingobium algorifonticola</name>
    <dbReference type="NCBI Taxonomy" id="2008318"/>
    <lineage>
        <taxon>Bacteria</taxon>
        <taxon>Pseudomonadati</taxon>
        <taxon>Pseudomonadota</taxon>
        <taxon>Alphaproteobacteria</taxon>
        <taxon>Sphingomonadales</taxon>
        <taxon>Sphingomonadaceae</taxon>
        <taxon>Sphingobium</taxon>
    </lineage>
</organism>
<dbReference type="Proteomes" id="UP000282977">
    <property type="component" value="Unassembled WGS sequence"/>
</dbReference>
<gene>
    <name evidence="2" type="ORF">ENE74_05325</name>
    <name evidence="3" type="ORF">ENE74_07120</name>
</gene>
<name>A0A437J871_9SPHN</name>
<dbReference type="OrthoDB" id="7959184at2"/>
<dbReference type="EMBL" id="RZUL01000002">
    <property type="protein sequence ID" value="RVT41711.1"/>
    <property type="molecule type" value="Genomic_DNA"/>
</dbReference>
<protein>
    <submittedName>
        <fullName evidence="2">Uncharacterized protein</fullName>
    </submittedName>
</protein>
<evidence type="ECO:0000313" key="4">
    <source>
        <dbReference type="Proteomes" id="UP000282977"/>
    </source>
</evidence>
<reference evidence="2 4" key="1">
    <citation type="submission" date="2019-01" db="EMBL/GenBank/DDBJ databases">
        <authorList>
            <person name="Chen W.-M."/>
        </authorList>
    </citation>
    <scope>NUCLEOTIDE SEQUENCE [LARGE SCALE GENOMIC DNA]</scope>
    <source>
        <strain evidence="2 4">TLA-22</strain>
    </source>
</reference>
<dbReference type="EMBL" id="RZUL01000002">
    <property type="protein sequence ID" value="RVT42009.1"/>
    <property type="molecule type" value="Genomic_DNA"/>
</dbReference>
<feature type="region of interest" description="Disordered" evidence="1">
    <location>
        <begin position="170"/>
        <end position="194"/>
    </location>
</feature>
<proteinExistence type="predicted"/>
<sequence>MADDIDAGDDLKLTVGRGPSYPFIDLQRALDRVFEITAKGAERTKLSPETFYKLWNYAPKSSGARQTMAALNSYGLVEYVGKGTDRRVQLTDLARRIALDKRPGSPDRERAMAQAVIEPPVFAELYDTYGPILPDKTVMEYWLVSEKGFNQQGAEAAVANFISSFMYAGMDKPTQKPDENGSQRKPDMVDTPKPSVGDFVEVEVGGQLQFAKPVRVRATTPDGAWFFVEGTETGYSMEQVKIVDHPDGQDRKPPTLPLEQAKVATSTNDLKPVFDFDSVTINTKITSQWHLTELISRLAKLMPLLPEGDDGKQKDD</sequence>
<dbReference type="AlphaFoldDB" id="A0A437J871"/>
<dbReference type="RefSeq" id="WP_127689639.1">
    <property type="nucleotide sequence ID" value="NZ_RZUL01000002.1"/>
</dbReference>